<proteinExistence type="predicted"/>
<accession>A0A7W6HNH1</accession>
<gene>
    <name evidence="1" type="ORF">GGQ71_002483</name>
</gene>
<dbReference type="RefSeq" id="WP_139310650.1">
    <property type="nucleotide sequence ID" value="NZ_JACIED010000003.1"/>
</dbReference>
<comment type="caution">
    <text evidence="1">The sequence shown here is derived from an EMBL/GenBank/DDBJ whole genome shotgun (WGS) entry which is preliminary data.</text>
</comment>
<dbReference type="EMBL" id="JACIED010000003">
    <property type="protein sequence ID" value="MBB4008203.1"/>
    <property type="molecule type" value="Genomic_DNA"/>
</dbReference>
<sequence length="84" mass="9365">MLPSNMANPPWAAWAGHRTLQLKGAAFISLQKTVRINDGLTCAIGRQQLLFSGKIMIDSRDINERHSRLCQPKLPQPVIAMKRG</sequence>
<organism evidence="1 2">
    <name type="scientific">Allorhizobium taibaishanense</name>
    <dbReference type="NCBI Taxonomy" id="887144"/>
    <lineage>
        <taxon>Bacteria</taxon>
        <taxon>Pseudomonadati</taxon>
        <taxon>Pseudomonadota</taxon>
        <taxon>Alphaproteobacteria</taxon>
        <taxon>Hyphomicrobiales</taxon>
        <taxon>Rhizobiaceae</taxon>
        <taxon>Rhizobium/Agrobacterium group</taxon>
        <taxon>Allorhizobium</taxon>
    </lineage>
</organism>
<evidence type="ECO:0000313" key="1">
    <source>
        <dbReference type="EMBL" id="MBB4008203.1"/>
    </source>
</evidence>
<evidence type="ECO:0000313" key="2">
    <source>
        <dbReference type="Proteomes" id="UP000544107"/>
    </source>
</evidence>
<name>A0A7W6HNH1_9HYPH</name>
<dbReference type="AlphaFoldDB" id="A0A7W6HNH1"/>
<dbReference type="Proteomes" id="UP000544107">
    <property type="component" value="Unassembled WGS sequence"/>
</dbReference>
<reference evidence="1 2" key="1">
    <citation type="submission" date="2020-08" db="EMBL/GenBank/DDBJ databases">
        <title>Genomic Encyclopedia of Type Strains, Phase IV (KMG-IV): sequencing the most valuable type-strain genomes for metagenomic binning, comparative biology and taxonomic classification.</title>
        <authorList>
            <person name="Goeker M."/>
        </authorList>
    </citation>
    <scope>NUCLEOTIDE SEQUENCE [LARGE SCALE GENOMIC DNA]</scope>
    <source>
        <strain evidence="1 2">DSM 100021</strain>
    </source>
</reference>
<protein>
    <submittedName>
        <fullName evidence="1">Uncharacterized protein</fullName>
    </submittedName>
</protein>